<gene>
    <name evidence="1" type="ORF">DL237_10065</name>
</gene>
<dbReference type="SUPFAM" id="SSF56024">
    <property type="entry name" value="Phospholipase D/nuclease"/>
    <property type="match status" value="1"/>
</dbReference>
<dbReference type="AlphaFoldDB" id="A0A399J0S1"/>
<protein>
    <submittedName>
        <fullName evidence="1">Uncharacterized protein</fullName>
    </submittedName>
</protein>
<name>A0A399J0S1_9RHOB</name>
<dbReference type="EMBL" id="QWJJ01000007">
    <property type="protein sequence ID" value="RII39013.1"/>
    <property type="molecule type" value="Genomic_DNA"/>
</dbReference>
<dbReference type="Proteomes" id="UP000265848">
    <property type="component" value="Unassembled WGS sequence"/>
</dbReference>
<evidence type="ECO:0000313" key="2">
    <source>
        <dbReference type="Proteomes" id="UP000265848"/>
    </source>
</evidence>
<dbReference type="OrthoDB" id="7056491at2"/>
<comment type="caution">
    <text evidence="1">The sequence shown here is derived from an EMBL/GenBank/DDBJ whole genome shotgun (WGS) entry which is preliminary data.</text>
</comment>
<dbReference type="Gene3D" id="3.30.870.10">
    <property type="entry name" value="Endonuclease Chain A"/>
    <property type="match status" value="1"/>
</dbReference>
<organism evidence="1 2">
    <name type="scientific">Pseudooceanicola sediminis</name>
    <dbReference type="NCBI Taxonomy" id="2211117"/>
    <lineage>
        <taxon>Bacteria</taxon>
        <taxon>Pseudomonadati</taxon>
        <taxon>Pseudomonadota</taxon>
        <taxon>Alphaproteobacteria</taxon>
        <taxon>Rhodobacterales</taxon>
        <taxon>Paracoccaceae</taxon>
        <taxon>Pseudooceanicola</taxon>
    </lineage>
</organism>
<proteinExistence type="predicted"/>
<dbReference type="RefSeq" id="WP_119398923.1">
    <property type="nucleotide sequence ID" value="NZ_QWJJ01000007.1"/>
</dbReference>
<reference evidence="1 2" key="1">
    <citation type="submission" date="2018-08" db="EMBL/GenBank/DDBJ databases">
        <title>Pseudooceanicola sediminis CY03 in the family Rhodobacteracea.</title>
        <authorList>
            <person name="Zhang Y.-J."/>
        </authorList>
    </citation>
    <scope>NUCLEOTIDE SEQUENCE [LARGE SCALE GENOMIC DNA]</scope>
    <source>
        <strain evidence="1 2">CY03</strain>
    </source>
</reference>
<keyword evidence="2" id="KW-1185">Reference proteome</keyword>
<accession>A0A399J0S1</accession>
<evidence type="ECO:0000313" key="1">
    <source>
        <dbReference type="EMBL" id="RII39013.1"/>
    </source>
</evidence>
<sequence>MAKVRAIFQPLAGKQQHAPLIISLAGEAWSTRLIVSSAFSNSAGVAAVSQAIAPISGACRAFIGVRNGSTTAQAIAALFKLGVELYVIDTATRSRIFHPKVYLAVGVGQARAIVGSANLTHAGLFNNIEVGSDIDLDLADATDKAFVDTLIDCFDDLIKNHPQHCFKINSIRQIVDLMKQGILEDERSPKTQTAFGSGHQGSVTTKPRINLPFKYSQTKSKTKKPKISPTIPVSGQLSAPQIYGQMVWFKPSLPRSDLQLNPGHAPGVLRLTQAKYRVGGNVIDQTTYFRNQVFGPLSWKYNPTAQKDEAEAQVSLVIAGVYVGDFDMRLSHKLAWAAGQGNYTTGLHWDEATSHIKQPGLVGRTLKLYLPASAGARYVIEID</sequence>
<dbReference type="CDD" id="cd09117">
    <property type="entry name" value="PLDc_Bfil_DEXD_like"/>
    <property type="match status" value="1"/>
</dbReference>